<protein>
    <recommendedName>
        <fullName evidence="3">Glycosyl hydrolase</fullName>
    </recommendedName>
</protein>
<dbReference type="Gene3D" id="2.120.10.10">
    <property type="match status" value="1"/>
</dbReference>
<organism evidence="1 2">
    <name type="scientific">Noviherbaspirillum denitrificans</name>
    <dbReference type="NCBI Taxonomy" id="1968433"/>
    <lineage>
        <taxon>Bacteria</taxon>
        <taxon>Pseudomonadati</taxon>
        <taxon>Pseudomonadota</taxon>
        <taxon>Betaproteobacteria</taxon>
        <taxon>Burkholderiales</taxon>
        <taxon>Oxalobacteraceae</taxon>
        <taxon>Noviherbaspirillum</taxon>
    </lineage>
</organism>
<evidence type="ECO:0000313" key="2">
    <source>
        <dbReference type="Proteomes" id="UP000197535"/>
    </source>
</evidence>
<accession>A0A254TFE4</accession>
<sequence length="405" mass="44002">MHSTRHFLTRIGAVLGVITLFAVTPATFAQGKHVHDSKTASRDLGTGAAFDKDGRLWVVTKETDSAGQYVVLRSSPDMGITWTDAARIQKAPEPVAASGEARPHIAIGGKGEIYISYTSTVARPHIGNIRFVRSLDGGKTFSEPVTVHANRDHTVHSFESMIVDKDGRITIAWIDGRDALQAKQRNEKYTGSALYYAVSHDRGESFTGDYKVADHTCECCRIGLSLNPEGVPVAVWRHVFAPNIRDHALAELGVRGVASEITRVTFDDWRVDACPHHGPSVAYGNDGKRHQVWFNGIEGDMSGSLYGAGGGKPELLGNGGQTSHPDILARGKQVAIAWKEFDGKSTAVFTRLSDDGGSTWTQMEAARTTANSDSPYLIDSPGGIVLVWRTQEEGIRVIPLWKEKA</sequence>
<proteinExistence type="predicted"/>
<dbReference type="CDD" id="cd15482">
    <property type="entry name" value="Sialidase_non-viral"/>
    <property type="match status" value="1"/>
</dbReference>
<keyword evidence="2" id="KW-1185">Reference proteome</keyword>
<dbReference type="Proteomes" id="UP000197535">
    <property type="component" value="Unassembled WGS sequence"/>
</dbReference>
<gene>
    <name evidence="1" type="ORF">AYR66_19570</name>
</gene>
<dbReference type="OrthoDB" id="9764969at2"/>
<dbReference type="EMBL" id="LSTO01000001">
    <property type="protein sequence ID" value="OWW21351.1"/>
    <property type="molecule type" value="Genomic_DNA"/>
</dbReference>
<dbReference type="AlphaFoldDB" id="A0A254TFE4"/>
<name>A0A254TFE4_9BURK</name>
<evidence type="ECO:0008006" key="3">
    <source>
        <dbReference type="Google" id="ProtNLM"/>
    </source>
</evidence>
<dbReference type="SUPFAM" id="SSF50939">
    <property type="entry name" value="Sialidases"/>
    <property type="match status" value="1"/>
</dbReference>
<reference evidence="1 2" key="1">
    <citation type="submission" date="2016-02" db="EMBL/GenBank/DDBJ databases">
        <authorList>
            <person name="Wen L."/>
            <person name="He K."/>
            <person name="Yang H."/>
        </authorList>
    </citation>
    <scope>NUCLEOTIDE SEQUENCE [LARGE SCALE GENOMIC DNA]</scope>
    <source>
        <strain evidence="1 2">TSA40</strain>
    </source>
</reference>
<comment type="caution">
    <text evidence="1">The sequence shown here is derived from an EMBL/GenBank/DDBJ whole genome shotgun (WGS) entry which is preliminary data.</text>
</comment>
<dbReference type="InterPro" id="IPR036278">
    <property type="entry name" value="Sialidase_sf"/>
</dbReference>
<evidence type="ECO:0000313" key="1">
    <source>
        <dbReference type="EMBL" id="OWW21351.1"/>
    </source>
</evidence>
<dbReference type="RefSeq" id="WP_088708207.1">
    <property type="nucleotide sequence ID" value="NZ_LSTO01000001.1"/>
</dbReference>